<dbReference type="Proteomes" id="UP001732700">
    <property type="component" value="Chromosome 5D"/>
</dbReference>
<sequence length="419" mass="46910">MAGLMPETGASTGADGGGEKVILGVTSKLSKLGLTAKEKKILVMEDDQDEGETLVKYAVMGKVLAAKKFHIQTIESALRPQWGNLRGLKFTAKGDNIFLASMDFEKDRKRIWEGAPWTVSKLAVVLDDFDESMKPSEIEFRRLPMWFRCDDLPFNWMNDTRGKAIANQVGDFIRLDLHENSSRSGWGQSLRARVWIDLDEPLMRGFPIESKKRKTVEWYPIKYERLPYFCFSCGKIGHSEIFCPTPTERDENGKCPYDGSLRYQEPWKQEPQWQQPVSKDTNKASYQAKEDGSKAKPAGAGRSNGNTNPSTIHVQNVVSNFNFKALGGGQGGSAQVYRRRETPKALLDIKFPVIKGPNDVIMFEEDPEGPKRNALVNSPSKIAGVSVPAKRAKGTGEEEEHQSDSDSLAEAEYQPRQDQ</sequence>
<reference evidence="1" key="2">
    <citation type="submission" date="2025-09" db="UniProtKB">
        <authorList>
            <consortium name="EnsemblPlants"/>
        </authorList>
    </citation>
    <scope>IDENTIFICATION</scope>
</reference>
<evidence type="ECO:0000313" key="2">
    <source>
        <dbReference type="Proteomes" id="UP001732700"/>
    </source>
</evidence>
<dbReference type="EnsemblPlants" id="AVESA.00010b.r2.5DG0991050.1">
    <property type="protein sequence ID" value="AVESA.00010b.r2.5DG0991050.1.CDS.1"/>
    <property type="gene ID" value="AVESA.00010b.r2.5DG0991050"/>
</dbReference>
<name>A0ACD5YM69_AVESA</name>
<keyword evidence="2" id="KW-1185">Reference proteome</keyword>
<reference evidence="1" key="1">
    <citation type="submission" date="2021-05" db="EMBL/GenBank/DDBJ databases">
        <authorList>
            <person name="Scholz U."/>
            <person name="Mascher M."/>
            <person name="Fiebig A."/>
        </authorList>
    </citation>
    <scope>NUCLEOTIDE SEQUENCE [LARGE SCALE GENOMIC DNA]</scope>
</reference>
<proteinExistence type="predicted"/>
<organism evidence="1 2">
    <name type="scientific">Avena sativa</name>
    <name type="common">Oat</name>
    <dbReference type="NCBI Taxonomy" id="4498"/>
    <lineage>
        <taxon>Eukaryota</taxon>
        <taxon>Viridiplantae</taxon>
        <taxon>Streptophyta</taxon>
        <taxon>Embryophyta</taxon>
        <taxon>Tracheophyta</taxon>
        <taxon>Spermatophyta</taxon>
        <taxon>Magnoliopsida</taxon>
        <taxon>Liliopsida</taxon>
        <taxon>Poales</taxon>
        <taxon>Poaceae</taxon>
        <taxon>BOP clade</taxon>
        <taxon>Pooideae</taxon>
        <taxon>Poodae</taxon>
        <taxon>Poeae</taxon>
        <taxon>Poeae Chloroplast Group 1 (Aveneae type)</taxon>
        <taxon>Aveninae</taxon>
        <taxon>Avena</taxon>
    </lineage>
</organism>
<protein>
    <submittedName>
        <fullName evidence="1">Uncharacterized protein</fullName>
    </submittedName>
</protein>
<evidence type="ECO:0000313" key="1">
    <source>
        <dbReference type="EnsemblPlants" id="AVESA.00010b.r2.5DG0991050.1.CDS.1"/>
    </source>
</evidence>
<accession>A0ACD5YM69</accession>